<feature type="compositionally biased region" description="Low complexity" evidence="2">
    <location>
        <begin position="145"/>
        <end position="155"/>
    </location>
</feature>
<feature type="coiled-coil region" evidence="1">
    <location>
        <begin position="61"/>
        <end position="102"/>
    </location>
</feature>
<dbReference type="InterPro" id="IPR013783">
    <property type="entry name" value="Ig-like_fold"/>
</dbReference>
<dbReference type="GO" id="GO:0006355">
    <property type="term" value="P:regulation of DNA-templated transcription"/>
    <property type="evidence" value="ECO:0007669"/>
    <property type="project" value="TreeGrafter"/>
</dbReference>
<reference evidence="4 5" key="1">
    <citation type="submission" date="2018-04" db="EMBL/GenBank/DDBJ databases">
        <title>The genome of golden apple snail Pomacea canaliculata provides insight into stress tolerance and invasive adaptation.</title>
        <authorList>
            <person name="Liu C."/>
            <person name="Liu B."/>
            <person name="Ren Y."/>
            <person name="Zhang Y."/>
            <person name="Wang H."/>
            <person name="Li S."/>
            <person name="Jiang F."/>
            <person name="Yin L."/>
            <person name="Zhang G."/>
            <person name="Qian W."/>
            <person name="Fan W."/>
        </authorList>
    </citation>
    <scope>NUCLEOTIDE SEQUENCE [LARGE SCALE GENOMIC DNA]</scope>
    <source>
        <strain evidence="4">SZHN2017</strain>
        <tissue evidence="4">Muscle</tissue>
    </source>
</reference>
<dbReference type="InterPro" id="IPR036116">
    <property type="entry name" value="FN3_sf"/>
</dbReference>
<dbReference type="InterPro" id="IPR056565">
    <property type="entry name" value="Fn3_ATF7IP"/>
</dbReference>
<feature type="compositionally biased region" description="Polar residues" evidence="2">
    <location>
        <begin position="129"/>
        <end position="144"/>
    </location>
</feature>
<dbReference type="GO" id="GO:0005667">
    <property type="term" value="C:transcription regulator complex"/>
    <property type="evidence" value="ECO:0007669"/>
    <property type="project" value="TreeGrafter"/>
</dbReference>
<dbReference type="GO" id="GO:0005634">
    <property type="term" value="C:nucleus"/>
    <property type="evidence" value="ECO:0007669"/>
    <property type="project" value="TreeGrafter"/>
</dbReference>
<comment type="caution">
    <text evidence="4">The sequence shown here is derived from an EMBL/GenBank/DDBJ whole genome shotgun (WGS) entry which is preliminary data.</text>
</comment>
<dbReference type="Proteomes" id="UP000245119">
    <property type="component" value="Linkage Group LG1"/>
</dbReference>
<feature type="region of interest" description="Disordered" evidence="2">
    <location>
        <begin position="1"/>
        <end position="34"/>
    </location>
</feature>
<dbReference type="Gene3D" id="2.60.40.10">
    <property type="entry name" value="Immunoglobulins"/>
    <property type="match status" value="1"/>
</dbReference>
<evidence type="ECO:0000256" key="2">
    <source>
        <dbReference type="SAM" id="MobiDB-lite"/>
    </source>
</evidence>
<dbReference type="OrthoDB" id="2434995at2759"/>
<evidence type="ECO:0000313" key="5">
    <source>
        <dbReference type="Proteomes" id="UP000245119"/>
    </source>
</evidence>
<dbReference type="InterPro" id="IPR026085">
    <property type="entry name" value="ATF7-int"/>
</dbReference>
<dbReference type="STRING" id="400727.A0A2T7PZH1"/>
<dbReference type="CDD" id="cd00063">
    <property type="entry name" value="FN3"/>
    <property type="match status" value="1"/>
</dbReference>
<protein>
    <recommendedName>
        <fullName evidence="3">Fibronectin type-III domain-containing protein</fullName>
    </recommendedName>
</protein>
<feature type="region of interest" description="Disordered" evidence="2">
    <location>
        <begin position="214"/>
        <end position="242"/>
    </location>
</feature>
<keyword evidence="5" id="KW-1185">Reference proteome</keyword>
<sequence>MEDSESAEKHSEGVSLSASDDEDDRTSLSSPKTLRLTSKELDSVVRSKVKAYLARHQGAELRVMNARIQELMKSEEEWRNKAKDFERKLTELTLKQHKLEKRKAHTAALRSITTRNIGVQVNEEKLKANTPQKMSKTVPSGNGTPLSSAASPPSPVPALMLSSLPGQPKILTPVSCTSPPSKGTEVYGKAQSLPSILFTPFQLLSQTARMPTAATSVSSSSKPVSVPSSNGPRQPSTLVPASNASVRSLLDQASSLSKVTTSNTISPTNLVFVNTSPGMPLVSKGMASGAVAGSAILTAATGVTTTPSNIKVIDLTMEDDGSAAKQGAKQMQVVASSGQMHNLMPQQMVRQITPISQGIQGPTSAILFSSSAGTQIVTAPNMPRPSGMIQVVTIANAAPLRPGSLLTVVSGQPALVRQPNPSTTGVSRSQTPQILAQPPPAMTIMRPAQVLGLSTTVRPSLATSTTTTTARMPVVATGVIPSSTAPVASQDANVPSKAKIRHPAPLPAAVTYHLPNETKPPPPQPGLKISRVKQGIVLSWNMTIPKDCVEIASYQLFAYQETSAPPSTSLWKKVGDVKALPLPMACTLTQFQDGNKYHFAVRAVDIHGRTSNFSDPAFIFLSKTS</sequence>
<accession>A0A2T7PZH1</accession>
<evidence type="ECO:0000256" key="1">
    <source>
        <dbReference type="SAM" id="Coils"/>
    </source>
</evidence>
<dbReference type="AlphaFoldDB" id="A0A2T7PZH1"/>
<feature type="region of interest" description="Disordered" evidence="2">
    <location>
        <begin position="127"/>
        <end position="155"/>
    </location>
</feature>
<name>A0A2T7PZH1_POMCA</name>
<keyword evidence="1" id="KW-0175">Coiled coil</keyword>
<evidence type="ECO:0000259" key="3">
    <source>
        <dbReference type="SMART" id="SM00060"/>
    </source>
</evidence>
<dbReference type="SMART" id="SM00060">
    <property type="entry name" value="FN3"/>
    <property type="match status" value="1"/>
</dbReference>
<dbReference type="InterPro" id="IPR003961">
    <property type="entry name" value="FN3_dom"/>
</dbReference>
<feature type="compositionally biased region" description="Low complexity" evidence="2">
    <location>
        <begin position="216"/>
        <end position="229"/>
    </location>
</feature>
<dbReference type="EMBL" id="PZQS01000001">
    <property type="protein sequence ID" value="PVD38823.1"/>
    <property type="molecule type" value="Genomic_DNA"/>
</dbReference>
<dbReference type="Pfam" id="PF16794">
    <property type="entry name" value="fn3_4"/>
    <property type="match status" value="1"/>
</dbReference>
<dbReference type="PANTHER" id="PTHR23210">
    <property type="entry name" value="ACTIVATING TRANSCRIPTION FACTOR 7 INTERACTING PROTEIN"/>
    <property type="match status" value="1"/>
</dbReference>
<evidence type="ECO:0000313" key="4">
    <source>
        <dbReference type="EMBL" id="PVD38823.1"/>
    </source>
</evidence>
<feature type="domain" description="Fibronectin type-III" evidence="3">
    <location>
        <begin position="520"/>
        <end position="610"/>
    </location>
</feature>
<dbReference type="SUPFAM" id="SSF49265">
    <property type="entry name" value="Fibronectin type III"/>
    <property type="match status" value="1"/>
</dbReference>
<feature type="compositionally biased region" description="Polar residues" evidence="2">
    <location>
        <begin position="230"/>
        <end position="242"/>
    </location>
</feature>
<gene>
    <name evidence="4" type="ORF">C0Q70_01447</name>
</gene>
<organism evidence="4 5">
    <name type="scientific">Pomacea canaliculata</name>
    <name type="common">Golden apple snail</name>
    <dbReference type="NCBI Taxonomy" id="400727"/>
    <lineage>
        <taxon>Eukaryota</taxon>
        <taxon>Metazoa</taxon>
        <taxon>Spiralia</taxon>
        <taxon>Lophotrochozoa</taxon>
        <taxon>Mollusca</taxon>
        <taxon>Gastropoda</taxon>
        <taxon>Caenogastropoda</taxon>
        <taxon>Architaenioglossa</taxon>
        <taxon>Ampullarioidea</taxon>
        <taxon>Ampullariidae</taxon>
        <taxon>Pomacea</taxon>
    </lineage>
</organism>
<dbReference type="PANTHER" id="PTHR23210:SF26">
    <property type="entry name" value="ACTIVATING TRANSCRIPTION FACTOR 7-INTERACTING PROTEIN 1"/>
    <property type="match status" value="1"/>
</dbReference>
<feature type="compositionally biased region" description="Basic and acidic residues" evidence="2">
    <location>
        <begin position="1"/>
        <end position="12"/>
    </location>
</feature>
<proteinExistence type="predicted"/>
<dbReference type="GO" id="GO:0003712">
    <property type="term" value="F:transcription coregulator activity"/>
    <property type="evidence" value="ECO:0007669"/>
    <property type="project" value="TreeGrafter"/>
</dbReference>